<comment type="similarity">
    <text evidence="2">Belongs to the major facilitator superfamily.</text>
</comment>
<dbReference type="OrthoDB" id="9787815at2"/>
<feature type="transmembrane region" description="Helical" evidence="7">
    <location>
        <begin position="384"/>
        <end position="400"/>
    </location>
</feature>
<keyword evidence="6 7" id="KW-0472">Membrane</keyword>
<feature type="transmembrane region" description="Helical" evidence="7">
    <location>
        <begin position="162"/>
        <end position="181"/>
    </location>
</feature>
<feature type="domain" description="Major facilitator superfamily (MFS) profile" evidence="8">
    <location>
        <begin position="1"/>
        <end position="522"/>
    </location>
</feature>
<feature type="transmembrane region" description="Helical" evidence="7">
    <location>
        <begin position="313"/>
        <end position="334"/>
    </location>
</feature>
<dbReference type="InterPro" id="IPR011701">
    <property type="entry name" value="MFS"/>
</dbReference>
<evidence type="ECO:0000256" key="7">
    <source>
        <dbReference type="SAM" id="Phobius"/>
    </source>
</evidence>
<name>A0A4V2DDV2_9SPHN</name>
<dbReference type="NCBIfam" id="TIGR00901">
    <property type="entry name" value="2A0125"/>
    <property type="match status" value="1"/>
</dbReference>
<protein>
    <submittedName>
        <fullName evidence="9">MFS transporter</fullName>
    </submittedName>
</protein>
<proteinExistence type="inferred from homology"/>
<dbReference type="InterPro" id="IPR020846">
    <property type="entry name" value="MFS_dom"/>
</dbReference>
<keyword evidence="3" id="KW-0813">Transport</keyword>
<dbReference type="GO" id="GO:0022857">
    <property type="term" value="F:transmembrane transporter activity"/>
    <property type="evidence" value="ECO:0007669"/>
    <property type="project" value="InterPro"/>
</dbReference>
<keyword evidence="10" id="KW-1185">Reference proteome</keyword>
<evidence type="ECO:0000313" key="10">
    <source>
        <dbReference type="Proteomes" id="UP000292085"/>
    </source>
</evidence>
<feature type="transmembrane region" description="Helical" evidence="7">
    <location>
        <begin position="208"/>
        <end position="230"/>
    </location>
</feature>
<feature type="transmembrane region" description="Helical" evidence="7">
    <location>
        <begin position="31"/>
        <end position="49"/>
    </location>
</feature>
<evidence type="ECO:0000256" key="4">
    <source>
        <dbReference type="ARBA" id="ARBA00022692"/>
    </source>
</evidence>
<evidence type="ECO:0000313" key="9">
    <source>
        <dbReference type="EMBL" id="RZF66278.1"/>
    </source>
</evidence>
<comment type="caution">
    <text evidence="9">The sequence shown here is derived from an EMBL/GenBank/DDBJ whole genome shotgun (WGS) entry which is preliminary data.</text>
</comment>
<evidence type="ECO:0000256" key="1">
    <source>
        <dbReference type="ARBA" id="ARBA00004141"/>
    </source>
</evidence>
<organism evidence="9 10">
    <name type="scientific">Sphingomonas populi</name>
    <dbReference type="NCBI Taxonomy" id="2484750"/>
    <lineage>
        <taxon>Bacteria</taxon>
        <taxon>Pseudomonadati</taxon>
        <taxon>Pseudomonadota</taxon>
        <taxon>Alphaproteobacteria</taxon>
        <taxon>Sphingomonadales</taxon>
        <taxon>Sphingomonadaceae</taxon>
        <taxon>Sphingomonas</taxon>
    </lineage>
</organism>
<dbReference type="EMBL" id="SGIS01000002">
    <property type="protein sequence ID" value="RZF66278.1"/>
    <property type="molecule type" value="Genomic_DNA"/>
</dbReference>
<dbReference type="Proteomes" id="UP000292085">
    <property type="component" value="Unassembled WGS sequence"/>
</dbReference>
<evidence type="ECO:0000256" key="3">
    <source>
        <dbReference type="ARBA" id="ARBA00022448"/>
    </source>
</evidence>
<dbReference type="PANTHER" id="PTHR12778:SF10">
    <property type="entry name" value="MAJOR FACILITATOR SUPERFAMILY DOMAIN-CONTAINING PROTEIN 3"/>
    <property type="match status" value="1"/>
</dbReference>
<dbReference type="PROSITE" id="PS50850">
    <property type="entry name" value="MFS"/>
    <property type="match status" value="1"/>
</dbReference>
<feature type="transmembrane region" description="Helical" evidence="7">
    <location>
        <begin position="70"/>
        <end position="88"/>
    </location>
</feature>
<dbReference type="InterPro" id="IPR036259">
    <property type="entry name" value="MFS_trans_sf"/>
</dbReference>
<feature type="transmembrane region" description="Helical" evidence="7">
    <location>
        <begin position="138"/>
        <end position="156"/>
    </location>
</feature>
<dbReference type="GO" id="GO:0016020">
    <property type="term" value="C:membrane"/>
    <property type="evidence" value="ECO:0007669"/>
    <property type="project" value="UniProtKB-SubCell"/>
</dbReference>
<dbReference type="InterPro" id="IPR004752">
    <property type="entry name" value="AmpG_permease/AT-1"/>
</dbReference>
<keyword evidence="5 7" id="KW-1133">Transmembrane helix</keyword>
<comment type="subcellular location">
    <subcellularLocation>
        <location evidence="1">Membrane</location>
        <topology evidence="1">Multi-pass membrane protein</topology>
    </subcellularLocation>
</comment>
<feature type="transmembrane region" description="Helical" evidence="7">
    <location>
        <begin position="438"/>
        <end position="460"/>
    </location>
</feature>
<keyword evidence="4 7" id="KW-0812">Transmembrane</keyword>
<evidence type="ECO:0000256" key="2">
    <source>
        <dbReference type="ARBA" id="ARBA00008335"/>
    </source>
</evidence>
<accession>A0A4V2DDV2</accession>
<dbReference type="Gene3D" id="1.20.1250.20">
    <property type="entry name" value="MFS general substrate transporter like domains"/>
    <property type="match status" value="2"/>
</dbReference>
<evidence type="ECO:0000259" key="8">
    <source>
        <dbReference type="PROSITE" id="PS50850"/>
    </source>
</evidence>
<evidence type="ECO:0000256" key="5">
    <source>
        <dbReference type="ARBA" id="ARBA00022989"/>
    </source>
</evidence>
<feature type="transmembrane region" description="Helical" evidence="7">
    <location>
        <begin position="499"/>
        <end position="519"/>
    </location>
</feature>
<dbReference type="Pfam" id="PF07690">
    <property type="entry name" value="MFS_1"/>
    <property type="match status" value="1"/>
</dbReference>
<feature type="transmembrane region" description="Helical" evidence="7">
    <location>
        <begin position="354"/>
        <end position="377"/>
    </location>
</feature>
<feature type="transmembrane region" description="Helical" evidence="7">
    <location>
        <begin position="466"/>
        <end position="487"/>
    </location>
</feature>
<sequence>MLALGFSSGLPFALLIGTLNAWLGEVGITLATIGVLSWIGLATAFSFLWSPLVDRLRLPLLGRLGRRKSWIVLCQAIIIIAFLGLVTTNPAIDIGHFAAFAFLGAVAFATQDIAINGWRIDVADETTPVEVLSAINQLGFRLASIVGGAIALYMASRMSWPTVYLVMAGVMTLMLLLALAAPDTLRPSNAAVDALSDAGEVKPRLRAVALLIVGASWTWAIVTLVSFMVSMLAEPVPGVPRPSPADFLKFYGPAIVVATVLVPLGVAGWVNWLKARGHGVQTEADTTHFPFRTVANHIYGALIAPLADLAERLGWGVLIVIGLILTYALCYNVWASFAYPFYLDFLHYTKDEVAFASKVFGIIMTIFGTALGGFLFVKVGRFPTVLVGAILPIFGNFLYADLADGAPYIDMVLGALQLDHLAVALGSDERMARLLLTICYENVSTGLALAAFVAYLSSIVSKKFAAVQYAVLSSLTFLIGSLGRGLAGEMFDKLGYATVFRYVAAVGLLAIVFVLLEWWRASRVARAAEAGGTGEAA</sequence>
<feature type="transmembrane region" description="Helical" evidence="7">
    <location>
        <begin position="94"/>
        <end position="118"/>
    </location>
</feature>
<dbReference type="PANTHER" id="PTHR12778">
    <property type="entry name" value="SOLUTE CARRIER FAMILY 33 ACETYL-COA TRANSPORTER -RELATED"/>
    <property type="match status" value="1"/>
</dbReference>
<evidence type="ECO:0000256" key="6">
    <source>
        <dbReference type="ARBA" id="ARBA00023136"/>
    </source>
</evidence>
<reference evidence="9 10" key="1">
    <citation type="submission" date="2019-02" db="EMBL/GenBank/DDBJ databases">
        <authorList>
            <person name="Li Y."/>
        </authorList>
    </citation>
    <scope>NUCLEOTIDE SEQUENCE [LARGE SCALE GENOMIC DNA]</scope>
    <source>
        <strain evidence="9 10">3-7</strain>
    </source>
</reference>
<gene>
    <name evidence="9" type="ORF">EWE75_01830</name>
</gene>
<dbReference type="SUPFAM" id="SSF103473">
    <property type="entry name" value="MFS general substrate transporter"/>
    <property type="match status" value="1"/>
</dbReference>
<feature type="transmembrane region" description="Helical" evidence="7">
    <location>
        <begin position="250"/>
        <end position="272"/>
    </location>
</feature>
<dbReference type="AlphaFoldDB" id="A0A4V2DDV2"/>